<keyword evidence="2" id="KW-0663">Pyridoxal phosphate</keyword>
<proteinExistence type="predicted"/>
<dbReference type="Pfam" id="PF00282">
    <property type="entry name" value="Pyridoxal_deC"/>
    <property type="match status" value="1"/>
</dbReference>
<comment type="cofactor">
    <cofactor evidence="1">
        <name>pyridoxal 5'-phosphate</name>
        <dbReference type="ChEBI" id="CHEBI:597326"/>
    </cofactor>
</comment>
<sequence>MSHLQSHLKGFIPKPMASHSPSGDHLSQFSRDHCRYRVPLNTDHERVSALFLGPKAENANFLRKYFNIVVDIQAQGRKDYQFDDDQIFITPKIMSSETFCMTQKLIEDKFTELAECLSKQSIPFYSPRYSAHMTMDVSMPAILGYLSTMMYNPNNVAFEASPFTTQLELEVGRQMSEMLGYNINKSESDKPLGWGHIACDGTIANIEAVWASRNLKFYPLSLRDAMAPGAQLEFIADTFEVQTCLGETKLLKDLETWELLNLPIDSVLGIPEKLYAQYGISSQFLDNVMNQYIIQTISKDELEKRWGITQTPQLLVPNTKHYSWPKAAAIAGLGSINAIDVPIDYDARMNTKLLREYLQERLDNKQAVYTVVAVMGTTEEGAVDRIDEILKIRDEFKTKGLSFLVHADAAWGGYFASMTRPGPRGRTDDGSDFVPHVGLRKDTQIQLESMKFADSITIDPHKAGYIPYPAGGLCYRDGRMRYLLTWAAPYLHQDTTGESIGVYGVEGSKPGAAAAAVWLAHEVIGLHEEGYGALLGEASYSCRRFASHWAAMSDDKTDFTVVPLNPLPSELAPDTSEEKVAEQKQFIRDRILFKSNEELVQDKEAMELLNQLGSDLNINAFACNFRYRDGTLNTNIEEANYLNQRIFEKLSVTSTAENPLEIPFYITATTFAQHEYKDCATRFKERLGLDASDPQDLFVLRNVVMSPFSTSGGFIGNLANTFQKVVEEEVEARYQFLRCLSTSDANSSDSMFANVTRANP</sequence>
<organism evidence="6 7">
    <name type="scientific">Marasmiellus scandens</name>
    <dbReference type="NCBI Taxonomy" id="2682957"/>
    <lineage>
        <taxon>Eukaryota</taxon>
        <taxon>Fungi</taxon>
        <taxon>Dikarya</taxon>
        <taxon>Basidiomycota</taxon>
        <taxon>Agaricomycotina</taxon>
        <taxon>Agaricomycetes</taxon>
        <taxon>Agaricomycetidae</taxon>
        <taxon>Agaricales</taxon>
        <taxon>Marasmiineae</taxon>
        <taxon>Omphalotaceae</taxon>
        <taxon>Marasmiellus</taxon>
    </lineage>
</organism>
<comment type="caution">
    <text evidence="6">The sequence shown here is derived from an EMBL/GenBank/DDBJ whole genome shotgun (WGS) entry which is preliminary data.</text>
</comment>
<keyword evidence="3" id="KW-0456">Lyase</keyword>
<dbReference type="PANTHER" id="PTHR42735:SF4">
    <property type="entry name" value="PYRIDOXAL PHOSPHATE-DEPENDENT DECARBOXYLASE FAMILY PROTEIN"/>
    <property type="match status" value="1"/>
</dbReference>
<evidence type="ECO:0000313" key="7">
    <source>
        <dbReference type="Proteomes" id="UP001498398"/>
    </source>
</evidence>
<feature type="domain" description="L-tyrosine decarboxylase C-terminal" evidence="5">
    <location>
        <begin position="614"/>
        <end position="728"/>
    </location>
</feature>
<evidence type="ECO:0000256" key="3">
    <source>
        <dbReference type="ARBA" id="ARBA00023239"/>
    </source>
</evidence>
<dbReference type="PANTHER" id="PTHR42735">
    <property type="match status" value="1"/>
</dbReference>
<reference evidence="6 7" key="1">
    <citation type="submission" date="2024-01" db="EMBL/GenBank/DDBJ databases">
        <title>A draft genome for the cacao thread blight pathogen Marasmiellus scandens.</title>
        <authorList>
            <person name="Baruah I.K."/>
            <person name="Leung J."/>
            <person name="Bukari Y."/>
            <person name="Amoako-Attah I."/>
            <person name="Meinhardt L.W."/>
            <person name="Bailey B.A."/>
            <person name="Cohen S.P."/>
        </authorList>
    </citation>
    <scope>NUCLEOTIDE SEQUENCE [LARGE SCALE GENOMIC DNA]</scope>
    <source>
        <strain evidence="6 7">GH-19</strain>
    </source>
</reference>
<dbReference type="InterPro" id="IPR015421">
    <property type="entry name" value="PyrdxlP-dep_Trfase_major"/>
</dbReference>
<dbReference type="SUPFAM" id="SSF53383">
    <property type="entry name" value="PLP-dependent transferases"/>
    <property type="match status" value="1"/>
</dbReference>
<evidence type="ECO:0000256" key="4">
    <source>
        <dbReference type="SAM" id="MobiDB-lite"/>
    </source>
</evidence>
<dbReference type="Pfam" id="PF21391">
    <property type="entry name" value="tyr_de_CO2_C"/>
    <property type="match status" value="1"/>
</dbReference>
<dbReference type="Gene3D" id="3.40.640.10">
    <property type="entry name" value="Type I PLP-dependent aspartate aminotransferase-like (Major domain)"/>
    <property type="match status" value="1"/>
</dbReference>
<evidence type="ECO:0000313" key="6">
    <source>
        <dbReference type="EMBL" id="KAK7451261.1"/>
    </source>
</evidence>
<dbReference type="Proteomes" id="UP001498398">
    <property type="component" value="Unassembled WGS sequence"/>
</dbReference>
<dbReference type="InterPro" id="IPR050477">
    <property type="entry name" value="GrpII_AminoAcid_Decarb"/>
</dbReference>
<dbReference type="EMBL" id="JBANRG010000031">
    <property type="protein sequence ID" value="KAK7451261.1"/>
    <property type="molecule type" value="Genomic_DNA"/>
</dbReference>
<dbReference type="InterPro" id="IPR002129">
    <property type="entry name" value="PyrdxlP-dep_de-COase"/>
</dbReference>
<feature type="region of interest" description="Disordered" evidence="4">
    <location>
        <begin position="1"/>
        <end position="24"/>
    </location>
</feature>
<protein>
    <recommendedName>
        <fullName evidence="5">L-tyrosine decarboxylase C-terminal domain-containing protein</fullName>
    </recommendedName>
</protein>
<evidence type="ECO:0000256" key="2">
    <source>
        <dbReference type="ARBA" id="ARBA00022898"/>
    </source>
</evidence>
<keyword evidence="7" id="KW-1185">Reference proteome</keyword>
<evidence type="ECO:0000256" key="1">
    <source>
        <dbReference type="ARBA" id="ARBA00001933"/>
    </source>
</evidence>
<gene>
    <name evidence="6" type="ORF">VKT23_012601</name>
</gene>
<name>A0ABR1J5Q4_9AGAR</name>
<evidence type="ECO:0000259" key="5">
    <source>
        <dbReference type="Pfam" id="PF21391"/>
    </source>
</evidence>
<dbReference type="InterPro" id="IPR049373">
    <property type="entry name" value="TyrDC_C"/>
</dbReference>
<dbReference type="InterPro" id="IPR015424">
    <property type="entry name" value="PyrdxlP-dep_Trfase"/>
</dbReference>
<accession>A0ABR1J5Q4</accession>